<evidence type="ECO:0000256" key="3">
    <source>
        <dbReference type="ARBA" id="ARBA00022448"/>
    </source>
</evidence>
<proteinExistence type="inferred from homology"/>
<evidence type="ECO:0000256" key="8">
    <source>
        <dbReference type="ARBA" id="ARBA00022958"/>
    </source>
</evidence>
<organism evidence="14 15">
    <name type="scientific">Treponema pedis</name>
    <dbReference type="NCBI Taxonomy" id="409322"/>
    <lineage>
        <taxon>Bacteria</taxon>
        <taxon>Pseudomonadati</taxon>
        <taxon>Spirochaetota</taxon>
        <taxon>Spirochaetia</taxon>
        <taxon>Spirochaetales</taxon>
        <taxon>Treponemataceae</taxon>
        <taxon>Treponema</taxon>
    </lineage>
</organism>
<dbReference type="PIRSF" id="PIRSF006247">
    <property type="entry name" value="TrkH"/>
    <property type="match status" value="1"/>
</dbReference>
<evidence type="ECO:0000256" key="1">
    <source>
        <dbReference type="ARBA" id="ARBA00004429"/>
    </source>
</evidence>
<feature type="transmembrane region" description="Helical" evidence="13">
    <location>
        <begin position="41"/>
        <end position="63"/>
    </location>
</feature>
<keyword evidence="4" id="KW-1003">Cell membrane</keyword>
<evidence type="ECO:0000313" key="15">
    <source>
        <dbReference type="Proteomes" id="UP000593915"/>
    </source>
</evidence>
<feature type="binding site" evidence="12">
    <location>
        <position position="319"/>
    </location>
    <ligand>
        <name>K(+)</name>
        <dbReference type="ChEBI" id="CHEBI:29103"/>
    </ligand>
</feature>
<feature type="binding site" evidence="12">
    <location>
        <position position="437"/>
    </location>
    <ligand>
        <name>K(+)</name>
        <dbReference type="ChEBI" id="CHEBI:29103"/>
    </ligand>
</feature>
<dbReference type="PANTHER" id="PTHR32024">
    <property type="entry name" value="TRK SYSTEM POTASSIUM UPTAKE PROTEIN TRKG-RELATED"/>
    <property type="match status" value="1"/>
</dbReference>
<dbReference type="GO" id="GO:0046872">
    <property type="term" value="F:metal ion binding"/>
    <property type="evidence" value="ECO:0007669"/>
    <property type="project" value="UniProtKB-KW"/>
</dbReference>
<protein>
    <submittedName>
        <fullName evidence="14">TrkH family potassium uptake protein</fullName>
    </submittedName>
</protein>
<reference evidence="14 15" key="1">
    <citation type="submission" date="2020-09" db="EMBL/GenBank/DDBJ databases">
        <title>Characterization of Treponema spp. from bovine digital dermatitis in Korea.</title>
        <authorList>
            <person name="Espiritu H.M."/>
            <person name="Cho Y.I."/>
            <person name="Mamuad L."/>
        </authorList>
    </citation>
    <scope>NUCLEOTIDE SEQUENCE [LARGE SCALE GENOMIC DNA]</scope>
    <source>
        <strain evidence="14 15">KS1</strain>
    </source>
</reference>
<dbReference type="PANTHER" id="PTHR32024:SF2">
    <property type="entry name" value="TRK SYSTEM POTASSIUM UPTAKE PROTEIN TRKG-RELATED"/>
    <property type="match status" value="1"/>
</dbReference>
<evidence type="ECO:0000256" key="10">
    <source>
        <dbReference type="ARBA" id="ARBA00023065"/>
    </source>
</evidence>
<dbReference type="Proteomes" id="UP000593915">
    <property type="component" value="Chromosome"/>
</dbReference>
<feature type="transmembrane region" description="Helical" evidence="13">
    <location>
        <begin position="12"/>
        <end position="35"/>
    </location>
</feature>
<evidence type="ECO:0000256" key="4">
    <source>
        <dbReference type="ARBA" id="ARBA00022475"/>
    </source>
</evidence>
<dbReference type="InterPro" id="IPR003445">
    <property type="entry name" value="Cat_transpt"/>
</dbReference>
<evidence type="ECO:0000313" key="14">
    <source>
        <dbReference type="EMBL" id="QOW61441.1"/>
    </source>
</evidence>
<evidence type="ECO:0000256" key="13">
    <source>
        <dbReference type="SAM" id="Phobius"/>
    </source>
</evidence>
<feature type="transmembrane region" description="Helical" evidence="13">
    <location>
        <begin position="394"/>
        <end position="418"/>
    </location>
</feature>
<feature type="binding site" evidence="12">
    <location>
        <position position="436"/>
    </location>
    <ligand>
        <name>K(+)</name>
        <dbReference type="ChEBI" id="CHEBI:29103"/>
    </ligand>
</feature>
<feature type="binding site" evidence="12">
    <location>
        <position position="118"/>
    </location>
    <ligand>
        <name>K(+)</name>
        <dbReference type="ChEBI" id="CHEBI:29103"/>
    </ligand>
</feature>
<dbReference type="GO" id="GO:0015379">
    <property type="term" value="F:potassium:chloride symporter activity"/>
    <property type="evidence" value="ECO:0007669"/>
    <property type="project" value="InterPro"/>
</dbReference>
<feature type="transmembrane region" description="Helical" evidence="13">
    <location>
        <begin position="75"/>
        <end position="97"/>
    </location>
</feature>
<keyword evidence="7 13" id="KW-0812">Transmembrane</keyword>
<feature type="binding site" evidence="12">
    <location>
        <position position="226"/>
    </location>
    <ligand>
        <name>K(+)</name>
        <dbReference type="ChEBI" id="CHEBI:29103"/>
    </ligand>
</feature>
<keyword evidence="6" id="KW-0633">Potassium transport</keyword>
<keyword evidence="12" id="KW-0479">Metal-binding</keyword>
<feature type="transmembrane region" description="Helical" evidence="13">
    <location>
        <begin position="242"/>
        <end position="264"/>
    </location>
</feature>
<evidence type="ECO:0000256" key="9">
    <source>
        <dbReference type="ARBA" id="ARBA00022989"/>
    </source>
</evidence>
<keyword evidence="11 13" id="KW-0472">Membrane</keyword>
<dbReference type="AlphaFoldDB" id="A0A7S7AXQ9"/>
<feature type="transmembrane region" description="Helical" evidence="13">
    <location>
        <begin position="188"/>
        <end position="206"/>
    </location>
</feature>
<keyword evidence="3" id="KW-0813">Transport</keyword>
<dbReference type="GO" id="GO:0005886">
    <property type="term" value="C:plasma membrane"/>
    <property type="evidence" value="ECO:0007669"/>
    <property type="project" value="UniProtKB-SubCell"/>
</dbReference>
<evidence type="ECO:0000256" key="2">
    <source>
        <dbReference type="ARBA" id="ARBA00009137"/>
    </source>
</evidence>
<comment type="similarity">
    <text evidence="2">Belongs to the TrkH potassium transport family.</text>
</comment>
<gene>
    <name evidence="14" type="ORF">IFE08_03370</name>
</gene>
<dbReference type="RefSeq" id="WP_038099884.1">
    <property type="nucleotide sequence ID" value="NZ_CP061839.1"/>
</dbReference>
<feature type="binding site" evidence="12">
    <location>
        <position position="320"/>
    </location>
    <ligand>
        <name>K(+)</name>
        <dbReference type="ChEBI" id="CHEBI:29103"/>
    </ligand>
</feature>
<feature type="transmembrane region" description="Helical" evidence="13">
    <location>
        <begin position="142"/>
        <end position="167"/>
    </location>
</feature>
<evidence type="ECO:0000256" key="12">
    <source>
        <dbReference type="PIRSR" id="PIRSR006247-1"/>
    </source>
</evidence>
<comment type="subcellular location">
    <subcellularLocation>
        <location evidence="1">Cell inner membrane</location>
        <topology evidence="1">Multi-pass membrane protein</topology>
    </subcellularLocation>
</comment>
<evidence type="ECO:0000256" key="6">
    <source>
        <dbReference type="ARBA" id="ARBA00022538"/>
    </source>
</evidence>
<evidence type="ECO:0000256" key="5">
    <source>
        <dbReference type="ARBA" id="ARBA00022519"/>
    </source>
</evidence>
<feature type="transmembrane region" description="Helical" evidence="13">
    <location>
        <begin position="284"/>
        <end position="303"/>
    </location>
</feature>
<dbReference type="Pfam" id="PF02386">
    <property type="entry name" value="TrkH"/>
    <property type="match status" value="1"/>
</dbReference>
<evidence type="ECO:0000256" key="11">
    <source>
        <dbReference type="ARBA" id="ARBA00023136"/>
    </source>
</evidence>
<dbReference type="InterPro" id="IPR004772">
    <property type="entry name" value="TrkH"/>
</dbReference>
<keyword evidence="8 12" id="KW-0630">Potassium</keyword>
<feature type="binding site" evidence="12">
    <location>
        <position position="117"/>
    </location>
    <ligand>
        <name>K(+)</name>
        <dbReference type="ChEBI" id="CHEBI:29103"/>
    </ligand>
</feature>
<accession>A0A7S7AXQ9</accession>
<feature type="transmembrane region" description="Helical" evidence="13">
    <location>
        <begin position="336"/>
        <end position="355"/>
    </location>
</feature>
<name>A0A7S7AXQ9_9SPIR</name>
<feature type="transmembrane region" description="Helical" evidence="13">
    <location>
        <begin position="459"/>
        <end position="480"/>
    </location>
</feature>
<evidence type="ECO:0000256" key="7">
    <source>
        <dbReference type="ARBA" id="ARBA00022692"/>
    </source>
</evidence>
<sequence length="486" mass="53105">MIKIVQNKLFQYVRIIFMILAIIAISFVMPVLTAIYKNENYVIPAFIIPALSVCSIAAFLFFIGKNKKIRLSTEGGIILVAAAWITACIFGALPLYFSKAIPGFIDSVFESVSGFSTTGGTVLSDAESCPISIHVWRCQMHWLGGMGIVALTVALFPLLGVGGFRLIKSETSGPDKGKVTAKITHTAKALWFIYLGMTVIQTALLMLAGLPFIEALCHTFATLGTGGFSTRNASIGSFNSPAVDFICAVFMLLAGVNFSLYFHLFTGHAEELFNNSELRAYLRIAFAATVLITVSIFPLYGFIGSLRHAFFQVASILTTTGFSTVNYDVWPEFSKLVLFALMFIGGCSGSTSGNIKVIRWLVLKKQAWIETERLLHPHGVFSIRLNKRPGRKDIVYSIAGFMFCYFFLGLVTAFVAVADGTDMLTGISAAFALIGNVGPGFGRVGPAGNFAFFSPAAKVFFSFVMLAGRLELYTMIIYFMPAFWKR</sequence>
<keyword evidence="9 13" id="KW-1133">Transmembrane helix</keyword>
<keyword evidence="5" id="KW-0997">Cell inner membrane</keyword>
<dbReference type="EMBL" id="CP061839">
    <property type="protein sequence ID" value="QOW61441.1"/>
    <property type="molecule type" value="Genomic_DNA"/>
</dbReference>
<keyword evidence="10" id="KW-0406">Ion transport</keyword>